<dbReference type="OrthoDB" id="1847590at2759"/>
<keyword evidence="3 6" id="KW-0690">Ribosome biogenesis</keyword>
<evidence type="ECO:0000313" key="8">
    <source>
        <dbReference type="EMBL" id="CAH0375855.1"/>
    </source>
</evidence>
<dbReference type="CDD" id="cd11381">
    <property type="entry name" value="NSA2"/>
    <property type="match status" value="1"/>
</dbReference>
<dbReference type="Proteomes" id="UP000789595">
    <property type="component" value="Unassembled WGS sequence"/>
</dbReference>
<comment type="similarity">
    <text evidence="2 6">Belongs to the eukaryotic ribosomal protein eS8 family. Ribosome biogenesis protein NSA2 subfamily.</text>
</comment>
<organism evidence="8 9">
    <name type="scientific">Pelagomonas calceolata</name>
    <dbReference type="NCBI Taxonomy" id="35677"/>
    <lineage>
        <taxon>Eukaryota</taxon>
        <taxon>Sar</taxon>
        <taxon>Stramenopiles</taxon>
        <taxon>Ochrophyta</taxon>
        <taxon>Pelagophyceae</taxon>
        <taxon>Pelagomonadales</taxon>
        <taxon>Pelagomonadaceae</taxon>
        <taxon>Pelagomonas</taxon>
    </lineage>
</organism>
<gene>
    <name evidence="8" type="ORF">PECAL_5P04030</name>
</gene>
<keyword evidence="6" id="KW-0687">Ribonucleoprotein</keyword>
<keyword evidence="5 6" id="KW-0539">Nucleus</keyword>
<dbReference type="GO" id="GO:0042273">
    <property type="term" value="P:ribosomal large subunit biogenesis"/>
    <property type="evidence" value="ECO:0007669"/>
    <property type="project" value="UniProtKB-ARBA"/>
</dbReference>
<comment type="function">
    <text evidence="6">Involved in the biogenesis of the 60S ribosomal subunit. May play a part in the quality control of pre-60S particles.</text>
</comment>
<accession>A0A8J2WQ21</accession>
<keyword evidence="9" id="KW-1185">Reference proteome</keyword>
<sequence>MPQHEHIEQHRKRHGERLDAPERRRKKEARSVHERAKFAKKVHGLRAKLFNKKRFKEKAILRKTIAAHEEKEARARNNTSDDKAAVPAFLLDREGTSRAKILSNSIKQKRAEKAGKWSVPIPKVRAVADDEMFRVQASGKRKKKAWKRVVTKITFVDPNFTRKPPKYERFIRPSGLRMKKAHVTHPELKATFCLDILGVKKNPSSAMYTSLGVITKGTVIEVNVSELGLVTTTGRVVWGKYAQVTNDPELDGCINAVLLV</sequence>
<dbReference type="FunFam" id="2.40.10.310:FF:000001">
    <property type="entry name" value="NSA2, ribosome biogenesis homolog"/>
    <property type="match status" value="1"/>
</dbReference>
<dbReference type="EMBL" id="CAKKNE010000005">
    <property type="protein sequence ID" value="CAH0375855.1"/>
    <property type="molecule type" value="Genomic_DNA"/>
</dbReference>
<dbReference type="Pfam" id="PF01201">
    <property type="entry name" value="Ribosomal_S8e"/>
    <property type="match status" value="1"/>
</dbReference>
<evidence type="ECO:0000256" key="5">
    <source>
        <dbReference type="ARBA" id="ARBA00023242"/>
    </source>
</evidence>
<dbReference type="PANTHER" id="PTHR12642">
    <property type="entry name" value="RIBOSOME BIOGENESIS PROTEIN NSA2 HOMOLOG"/>
    <property type="match status" value="1"/>
</dbReference>
<comment type="subcellular location">
    <subcellularLocation>
        <location evidence="1 6">Nucleus</location>
        <location evidence="1 6">Nucleolus</location>
    </subcellularLocation>
</comment>
<dbReference type="InterPro" id="IPR039411">
    <property type="entry name" value="NSA2_fam"/>
</dbReference>
<protein>
    <recommendedName>
        <fullName evidence="6">Ribosome biogenesis protein NSA2 homolog</fullName>
    </recommendedName>
</protein>
<evidence type="ECO:0000313" key="9">
    <source>
        <dbReference type="Proteomes" id="UP000789595"/>
    </source>
</evidence>
<proteinExistence type="inferred from homology"/>
<dbReference type="AlphaFoldDB" id="A0A8J2WQ21"/>
<keyword evidence="4 6" id="KW-0698">rRNA processing</keyword>
<reference evidence="8" key="1">
    <citation type="submission" date="2021-11" db="EMBL/GenBank/DDBJ databases">
        <authorList>
            <consortium name="Genoscope - CEA"/>
            <person name="William W."/>
        </authorList>
    </citation>
    <scope>NUCLEOTIDE SEQUENCE</scope>
</reference>
<evidence type="ECO:0000256" key="7">
    <source>
        <dbReference type="SAM" id="MobiDB-lite"/>
    </source>
</evidence>
<evidence type="ECO:0000256" key="2">
    <source>
        <dbReference type="ARBA" id="ARBA00005424"/>
    </source>
</evidence>
<comment type="subunit">
    <text evidence="6">Component of the pre-66S ribosomal particle.</text>
</comment>
<dbReference type="GO" id="GO:0030684">
    <property type="term" value="C:preribosome"/>
    <property type="evidence" value="ECO:0007669"/>
    <property type="project" value="UniProtKB-ARBA"/>
</dbReference>
<dbReference type="GO" id="GO:0006364">
    <property type="term" value="P:rRNA processing"/>
    <property type="evidence" value="ECO:0007669"/>
    <property type="project" value="UniProtKB-KW"/>
</dbReference>
<evidence type="ECO:0000256" key="1">
    <source>
        <dbReference type="ARBA" id="ARBA00004604"/>
    </source>
</evidence>
<evidence type="ECO:0000256" key="6">
    <source>
        <dbReference type="RuleBase" id="RU367114"/>
    </source>
</evidence>
<feature type="region of interest" description="Disordered" evidence="7">
    <location>
        <begin position="1"/>
        <end position="37"/>
    </location>
</feature>
<dbReference type="GO" id="GO:0005730">
    <property type="term" value="C:nucleolus"/>
    <property type="evidence" value="ECO:0007669"/>
    <property type="project" value="UniProtKB-SubCell"/>
</dbReference>
<evidence type="ECO:0000256" key="3">
    <source>
        <dbReference type="ARBA" id="ARBA00022517"/>
    </source>
</evidence>
<comment type="caution">
    <text evidence="8">The sequence shown here is derived from an EMBL/GenBank/DDBJ whole genome shotgun (WGS) entry which is preliminary data.</text>
</comment>
<evidence type="ECO:0000256" key="4">
    <source>
        <dbReference type="ARBA" id="ARBA00022552"/>
    </source>
</evidence>
<dbReference type="InterPro" id="IPR022309">
    <property type="entry name" value="Ribosomal_Se8/biogenesis_NSA2"/>
</dbReference>
<name>A0A8J2WQ21_9STRA</name>
<dbReference type="Gene3D" id="2.40.10.310">
    <property type="match status" value="1"/>
</dbReference>